<reference evidence="1 2" key="2">
    <citation type="submission" date="2018-11" db="EMBL/GenBank/DDBJ databases">
        <authorList>
            <consortium name="Pathogen Informatics"/>
        </authorList>
    </citation>
    <scope>NUCLEOTIDE SEQUENCE [LARGE SCALE GENOMIC DNA]</scope>
    <source>
        <strain evidence="1 2">NST_G2</strain>
    </source>
</reference>
<keyword evidence="2" id="KW-1185">Reference proteome</keyword>
<dbReference type="OrthoDB" id="425681at2759"/>
<dbReference type="AlphaFoldDB" id="A0A183TRL4"/>
<protein>
    <submittedName>
        <fullName evidence="1 3">Uncharacterized protein</fullName>
    </submittedName>
</protein>
<name>A0A183TRL4_SCHSO</name>
<dbReference type="WBParaSite" id="SSLN_0001983601-mRNA-1">
    <property type="protein sequence ID" value="SSLN_0001983601-mRNA-1"/>
    <property type="gene ID" value="SSLN_0001983601"/>
</dbReference>
<dbReference type="Proteomes" id="UP000275846">
    <property type="component" value="Unassembled WGS sequence"/>
</dbReference>
<gene>
    <name evidence="1" type="ORF">SSLN_LOCUS19112</name>
</gene>
<accession>A0A183TRL4</accession>
<evidence type="ECO:0000313" key="1">
    <source>
        <dbReference type="EMBL" id="VDM05498.1"/>
    </source>
</evidence>
<evidence type="ECO:0000313" key="3">
    <source>
        <dbReference type="WBParaSite" id="SSLN_0001983601-mRNA-1"/>
    </source>
</evidence>
<sequence>MLSAMVMDAYDDEQPGIRISYRTDGHLLNSRRMQAQTRVSTATTSMDLYATGCANFELTVVMQQPPPSVEYNTLRINVNGARIKYEENFAYLGNTAFRKPRIEDDVS</sequence>
<reference evidence="3" key="1">
    <citation type="submission" date="2016-06" db="UniProtKB">
        <authorList>
            <consortium name="WormBaseParasite"/>
        </authorList>
    </citation>
    <scope>IDENTIFICATION</scope>
</reference>
<proteinExistence type="predicted"/>
<organism evidence="3">
    <name type="scientific">Schistocephalus solidus</name>
    <name type="common">Tapeworm</name>
    <dbReference type="NCBI Taxonomy" id="70667"/>
    <lineage>
        <taxon>Eukaryota</taxon>
        <taxon>Metazoa</taxon>
        <taxon>Spiralia</taxon>
        <taxon>Lophotrochozoa</taxon>
        <taxon>Platyhelminthes</taxon>
        <taxon>Cestoda</taxon>
        <taxon>Eucestoda</taxon>
        <taxon>Diphyllobothriidea</taxon>
        <taxon>Diphyllobothriidae</taxon>
        <taxon>Schistocephalus</taxon>
    </lineage>
</organism>
<dbReference type="EMBL" id="UYSU01046306">
    <property type="protein sequence ID" value="VDM05498.1"/>
    <property type="molecule type" value="Genomic_DNA"/>
</dbReference>
<evidence type="ECO:0000313" key="2">
    <source>
        <dbReference type="Proteomes" id="UP000275846"/>
    </source>
</evidence>